<dbReference type="SUPFAM" id="SSF102114">
    <property type="entry name" value="Radical SAM enzymes"/>
    <property type="match status" value="1"/>
</dbReference>
<gene>
    <name evidence="1" type="primary">hemW</name>
    <name evidence="1" type="ORF">ABVT43_18475</name>
</gene>
<dbReference type="SFLD" id="SFLDF00288">
    <property type="entry name" value="HemN-like__clustered_with_nucl"/>
    <property type="match status" value="1"/>
</dbReference>
<organism evidence="1 2">
    <name type="scientific">Aliikangiella maris</name>
    <dbReference type="NCBI Taxonomy" id="3162458"/>
    <lineage>
        <taxon>Bacteria</taxon>
        <taxon>Pseudomonadati</taxon>
        <taxon>Pseudomonadota</taxon>
        <taxon>Gammaproteobacteria</taxon>
        <taxon>Oceanospirillales</taxon>
        <taxon>Pleioneaceae</taxon>
        <taxon>Aliikangiella</taxon>
    </lineage>
</organism>
<dbReference type="PANTHER" id="PTHR13932:SF5">
    <property type="entry name" value="RADICAL S-ADENOSYL METHIONINE DOMAIN-CONTAINING PROTEIN 1, MITOCHONDRIAL"/>
    <property type="match status" value="1"/>
</dbReference>
<dbReference type="SMART" id="SM00729">
    <property type="entry name" value="Elp3"/>
    <property type="match status" value="1"/>
</dbReference>
<dbReference type="InterPro" id="IPR010723">
    <property type="entry name" value="HemN_C"/>
</dbReference>
<dbReference type="EMBL" id="JBEVCJ010000036">
    <property type="protein sequence ID" value="MET1257136.1"/>
    <property type="molecule type" value="Genomic_DNA"/>
</dbReference>
<dbReference type="NCBIfam" id="TIGR00539">
    <property type="entry name" value="hemN_rel"/>
    <property type="match status" value="1"/>
</dbReference>
<dbReference type="InterPro" id="IPR013785">
    <property type="entry name" value="Aldolase_TIM"/>
</dbReference>
<dbReference type="Proteomes" id="UP001548189">
    <property type="component" value="Unassembled WGS sequence"/>
</dbReference>
<dbReference type="Gene3D" id="3.20.20.70">
    <property type="entry name" value="Aldolase class I"/>
    <property type="match status" value="1"/>
</dbReference>
<dbReference type="SFLD" id="SFLDS00029">
    <property type="entry name" value="Radical_SAM"/>
    <property type="match status" value="1"/>
</dbReference>
<protein>
    <submittedName>
        <fullName evidence="1">Radical SAM family heme chaperone HemW</fullName>
    </submittedName>
</protein>
<dbReference type="PANTHER" id="PTHR13932">
    <property type="entry name" value="COPROPORPHYRINIGEN III OXIDASE"/>
    <property type="match status" value="1"/>
</dbReference>
<dbReference type="InterPro" id="IPR058240">
    <property type="entry name" value="rSAM_sf"/>
</dbReference>
<dbReference type="SFLD" id="SFLDG01065">
    <property type="entry name" value="anaerobic_coproporphyrinogen-I"/>
    <property type="match status" value="1"/>
</dbReference>
<evidence type="ECO:0000313" key="2">
    <source>
        <dbReference type="Proteomes" id="UP001548189"/>
    </source>
</evidence>
<dbReference type="Pfam" id="PF04055">
    <property type="entry name" value="Radical_SAM"/>
    <property type="match status" value="1"/>
</dbReference>
<dbReference type="InterPro" id="IPR034505">
    <property type="entry name" value="Coproporphyrinogen-III_oxidase"/>
</dbReference>
<sequence length="404" mass="46453">MTIKELPPLSLYIHVPWCVQKCPYCDFNSHQLKEQIPEKQYIDRLIQDLEEELPNIWGRSLVSIFIGGGTPSLLSPESFDYLLSKIRALIPFYSDMEITMEANPGTVEADKFKGFFEAGINRISLGVQSFQDNFLHALGRIHSANEAIKAFEIARNAGFNNINIDLMFGLPKQSIEQAMFDLQQAIRLKPEHLSWYQLTLEPNTLFYHQPPSLPDDEVICDIYEQGVEWLAQNCYQQYEVSAYSYQGKLPAVHNLNYWHFGDYVGIGAGAHGKVTRADDQTITRKSKRRNPKDYLNLSKSLIDNRRVIPQEELPLEFMMNTLRLKSGFPLKLFFETTGILPTYIAQPLAEAQEQELIIIKDNHITPTEQGFRFLNELLAIFMPENFNSIDNKSKQPTIKIKKLD</sequence>
<dbReference type="InterPro" id="IPR006638">
    <property type="entry name" value="Elp3/MiaA/NifB-like_rSAM"/>
</dbReference>
<evidence type="ECO:0000313" key="1">
    <source>
        <dbReference type="EMBL" id="MET1257136.1"/>
    </source>
</evidence>
<accession>A0ABV2BYZ0</accession>
<proteinExistence type="predicted"/>
<dbReference type="InterPro" id="IPR004559">
    <property type="entry name" value="HemW-like"/>
</dbReference>
<dbReference type="PROSITE" id="PS51918">
    <property type="entry name" value="RADICAL_SAM"/>
    <property type="match status" value="1"/>
</dbReference>
<keyword evidence="2" id="KW-1185">Reference proteome</keyword>
<dbReference type="CDD" id="cd01335">
    <property type="entry name" value="Radical_SAM"/>
    <property type="match status" value="1"/>
</dbReference>
<reference evidence="1 2" key="1">
    <citation type="submission" date="2024-06" db="EMBL/GenBank/DDBJ databases">
        <authorList>
            <person name="Li F."/>
        </authorList>
    </citation>
    <scope>NUCLEOTIDE SEQUENCE [LARGE SCALE GENOMIC DNA]</scope>
    <source>
        <strain evidence="1 2">GXAS 311</strain>
    </source>
</reference>
<dbReference type="SFLD" id="SFLDF00562">
    <property type="entry name" value="HemN-like__clustered_with_heat"/>
    <property type="match status" value="1"/>
</dbReference>
<dbReference type="InterPro" id="IPR007197">
    <property type="entry name" value="rSAM"/>
</dbReference>
<dbReference type="Pfam" id="PF06969">
    <property type="entry name" value="HemN_C"/>
    <property type="match status" value="1"/>
</dbReference>
<comment type="caution">
    <text evidence="1">The sequence shown here is derived from an EMBL/GenBank/DDBJ whole genome shotgun (WGS) entry which is preliminary data.</text>
</comment>
<name>A0ABV2BYZ0_9GAMM</name>